<organism evidence="1 2">
    <name type="scientific">Hyella patelloides LEGE 07179</name>
    <dbReference type="NCBI Taxonomy" id="945734"/>
    <lineage>
        <taxon>Bacteria</taxon>
        <taxon>Bacillati</taxon>
        <taxon>Cyanobacteriota</taxon>
        <taxon>Cyanophyceae</taxon>
        <taxon>Pleurocapsales</taxon>
        <taxon>Hyellaceae</taxon>
        <taxon>Hyella</taxon>
    </lineage>
</organism>
<dbReference type="EMBL" id="CAACVJ010000189">
    <property type="protein sequence ID" value="VEP14503.1"/>
    <property type="molecule type" value="Genomic_DNA"/>
</dbReference>
<dbReference type="Proteomes" id="UP000320055">
    <property type="component" value="Unassembled WGS sequence"/>
</dbReference>
<evidence type="ECO:0000313" key="2">
    <source>
        <dbReference type="Proteomes" id="UP000320055"/>
    </source>
</evidence>
<gene>
    <name evidence="1" type="ORF">H1P_2690012</name>
</gene>
<dbReference type="AlphaFoldDB" id="A0A563VSV8"/>
<accession>A0A563VSV8</accession>
<evidence type="ECO:0000313" key="1">
    <source>
        <dbReference type="EMBL" id="VEP14503.1"/>
    </source>
</evidence>
<keyword evidence="2" id="KW-1185">Reference proteome</keyword>
<sequence>MLEVHFDLINVPPDARKVKSYVNCTVKKLTLLNDFCNLIQCK</sequence>
<name>A0A563VSV8_9CYAN</name>
<proteinExistence type="predicted"/>
<reference evidence="1 2" key="1">
    <citation type="submission" date="2019-01" db="EMBL/GenBank/DDBJ databases">
        <authorList>
            <person name="Brito A."/>
        </authorList>
    </citation>
    <scope>NUCLEOTIDE SEQUENCE [LARGE SCALE GENOMIC DNA]</scope>
    <source>
        <strain evidence="1">1</strain>
    </source>
</reference>
<protein>
    <submittedName>
        <fullName evidence="1">Uncharacterized protein</fullName>
    </submittedName>
</protein>